<proteinExistence type="predicted"/>
<name>A0A6A4HQR3_9AGAR</name>
<dbReference type="AlphaFoldDB" id="A0A6A4HQR3"/>
<reference evidence="2" key="1">
    <citation type="journal article" date="2019" name="Environ. Microbiol.">
        <title>Fungal ecological strategies reflected in gene transcription - a case study of two litter decomposers.</title>
        <authorList>
            <person name="Barbi F."/>
            <person name="Kohler A."/>
            <person name="Barry K."/>
            <person name="Baskaran P."/>
            <person name="Daum C."/>
            <person name="Fauchery L."/>
            <person name="Ihrmark K."/>
            <person name="Kuo A."/>
            <person name="LaButti K."/>
            <person name="Lipzen A."/>
            <person name="Morin E."/>
            <person name="Grigoriev I.V."/>
            <person name="Henrissat B."/>
            <person name="Lindahl B."/>
            <person name="Martin F."/>
        </authorList>
    </citation>
    <scope>NUCLEOTIDE SEQUENCE</scope>
    <source>
        <strain evidence="2">JB14</strain>
    </source>
</reference>
<evidence type="ECO:0000256" key="1">
    <source>
        <dbReference type="ARBA" id="ARBA00023002"/>
    </source>
</evidence>
<dbReference type="EMBL" id="ML769466">
    <property type="protein sequence ID" value="KAE9399698.1"/>
    <property type="molecule type" value="Genomic_DNA"/>
</dbReference>
<dbReference type="PANTHER" id="PTHR35870:SF1">
    <property type="entry name" value="PROTEIN, PUTATIVE (AFU_ORTHOLOGUE AFUA_5G03330)-RELATED"/>
    <property type="match status" value="1"/>
</dbReference>
<dbReference type="InterPro" id="IPR025337">
    <property type="entry name" value="Questin_oxidase-like"/>
</dbReference>
<dbReference type="Pfam" id="PF14027">
    <property type="entry name" value="Questin_oxidase"/>
    <property type="match status" value="1"/>
</dbReference>
<dbReference type="OrthoDB" id="10004862at2759"/>
<keyword evidence="1" id="KW-0560">Oxidoreductase</keyword>
<sequence length="498" mass="55436">MPEIDFFPPPSTIPVSVLSPTRWAGATPDSQLTLQKLLQENHDELHIFYNELRFHNHISHHLLALWALGANKEVLKVAYEHDTKIQNPVRRASEVITVDNFHDHLEDENLYSAYLKFFSEVVKEKGPESVGVLMEEFVFSDRANYGIKTKTTSLKNPQPKMLNRFLAGLLHPAIYVGYGAEFGLPGMVVEGLALTAVHQTTPGFDIFVEPFIASGSDAAVEQVTSNLNSLSVKPNAAEGVHALTILARVMKEPTMVIKEMDEKEMFSFLPQKGNALSQYTSAWSFNLSNPNEVERKIEELQWMNVLIYTAAGFRKHKEFQADFYFMHLVTSSLFLPSLTAHLSPSSREALLRGYLGASLAIYVARGRPNIDPVPLFESADFSSMDSTLNNTPAISLPLSTSTSANPNPWLPVIQKAIVHPDDHLAKFQRAVAHYSILYGLSKAGSLDGRGIELPGVEKVDGTLFVRAGVLTQKRVREESWRRGDAVLLGFPRVLRGVE</sequence>
<evidence type="ECO:0000313" key="3">
    <source>
        <dbReference type="Proteomes" id="UP000799118"/>
    </source>
</evidence>
<keyword evidence="3" id="KW-1185">Reference proteome</keyword>
<dbReference type="PANTHER" id="PTHR35870">
    <property type="entry name" value="PROTEIN, PUTATIVE (AFU_ORTHOLOGUE AFUA_5G03330)-RELATED"/>
    <property type="match status" value="1"/>
</dbReference>
<dbReference type="Proteomes" id="UP000799118">
    <property type="component" value="Unassembled WGS sequence"/>
</dbReference>
<gene>
    <name evidence="2" type="ORF">BT96DRAFT_1019364</name>
</gene>
<evidence type="ECO:0000313" key="2">
    <source>
        <dbReference type="EMBL" id="KAE9399698.1"/>
    </source>
</evidence>
<organism evidence="2 3">
    <name type="scientific">Gymnopus androsaceus JB14</name>
    <dbReference type="NCBI Taxonomy" id="1447944"/>
    <lineage>
        <taxon>Eukaryota</taxon>
        <taxon>Fungi</taxon>
        <taxon>Dikarya</taxon>
        <taxon>Basidiomycota</taxon>
        <taxon>Agaricomycotina</taxon>
        <taxon>Agaricomycetes</taxon>
        <taxon>Agaricomycetidae</taxon>
        <taxon>Agaricales</taxon>
        <taxon>Marasmiineae</taxon>
        <taxon>Omphalotaceae</taxon>
        <taxon>Gymnopus</taxon>
    </lineage>
</organism>
<accession>A0A6A4HQR3</accession>
<dbReference type="GO" id="GO:0016491">
    <property type="term" value="F:oxidoreductase activity"/>
    <property type="evidence" value="ECO:0007669"/>
    <property type="project" value="UniProtKB-KW"/>
</dbReference>
<protein>
    <submittedName>
        <fullName evidence="2">Uncharacterized protein</fullName>
    </submittedName>
</protein>